<evidence type="ECO:0000313" key="8">
    <source>
        <dbReference type="EMBL" id="MFC0476418.1"/>
    </source>
</evidence>
<name>A0ABV6KSY6_9BACI</name>
<dbReference type="EMBL" id="JBHLUU010000103">
    <property type="protein sequence ID" value="MFC0476418.1"/>
    <property type="molecule type" value="Genomic_DNA"/>
</dbReference>
<dbReference type="Proteomes" id="UP001589738">
    <property type="component" value="Unassembled WGS sequence"/>
</dbReference>
<accession>A0ABV6KSY6</accession>
<dbReference type="Pfam" id="PF04138">
    <property type="entry name" value="GtrA_DPMS_TM"/>
    <property type="match status" value="1"/>
</dbReference>
<proteinExistence type="predicted"/>
<dbReference type="InterPro" id="IPR029044">
    <property type="entry name" value="Nucleotide-diphossugar_trans"/>
</dbReference>
<dbReference type="InterPro" id="IPR007267">
    <property type="entry name" value="GtrA_DPMS_TM"/>
</dbReference>
<dbReference type="PANTHER" id="PTHR10859:SF114">
    <property type="entry name" value="DOLICHOL-PHOSPHATE MANNOSYLTRANSFERASE"/>
    <property type="match status" value="1"/>
</dbReference>
<comment type="caution">
    <text evidence="8">The sequence shown here is derived from an EMBL/GenBank/DDBJ whole genome shotgun (WGS) entry which is preliminary data.</text>
</comment>
<dbReference type="CDD" id="cd04179">
    <property type="entry name" value="DPM_DPG-synthase_like"/>
    <property type="match status" value="1"/>
</dbReference>
<feature type="domain" description="GtrA/DPMS transmembrane" evidence="7">
    <location>
        <begin position="222"/>
        <end position="336"/>
    </location>
</feature>
<evidence type="ECO:0000256" key="1">
    <source>
        <dbReference type="ARBA" id="ARBA00004141"/>
    </source>
</evidence>
<keyword evidence="9" id="KW-1185">Reference proteome</keyword>
<keyword evidence="3 5" id="KW-1133">Transmembrane helix</keyword>
<reference evidence="8 9" key="1">
    <citation type="submission" date="2024-09" db="EMBL/GenBank/DDBJ databases">
        <authorList>
            <person name="Sun Q."/>
            <person name="Mori K."/>
        </authorList>
    </citation>
    <scope>NUCLEOTIDE SEQUENCE [LARGE SCALE GENOMIC DNA]</scope>
    <source>
        <strain evidence="8 9">CGMCC 1.9126</strain>
    </source>
</reference>
<dbReference type="RefSeq" id="WP_340902605.1">
    <property type="nucleotide sequence ID" value="NZ_JBHLUU010000103.1"/>
</dbReference>
<gene>
    <name evidence="8" type="ORF">ACFFHF_14490</name>
</gene>
<evidence type="ECO:0000256" key="5">
    <source>
        <dbReference type="SAM" id="Phobius"/>
    </source>
</evidence>
<evidence type="ECO:0000313" key="9">
    <source>
        <dbReference type="Proteomes" id="UP001589738"/>
    </source>
</evidence>
<feature type="transmembrane region" description="Helical" evidence="5">
    <location>
        <begin position="286"/>
        <end position="304"/>
    </location>
</feature>
<evidence type="ECO:0000259" key="6">
    <source>
        <dbReference type="Pfam" id="PF00535"/>
    </source>
</evidence>
<dbReference type="PANTHER" id="PTHR10859">
    <property type="entry name" value="GLYCOSYL TRANSFERASE"/>
    <property type="match status" value="1"/>
</dbReference>
<dbReference type="InterPro" id="IPR001173">
    <property type="entry name" value="Glyco_trans_2-like"/>
</dbReference>
<dbReference type="SUPFAM" id="SSF53448">
    <property type="entry name" value="Nucleotide-diphospho-sugar transferases"/>
    <property type="match status" value="1"/>
</dbReference>
<feature type="transmembrane region" description="Helical" evidence="5">
    <location>
        <begin position="247"/>
        <end position="266"/>
    </location>
</feature>
<dbReference type="Gene3D" id="3.90.550.10">
    <property type="entry name" value="Spore Coat Polysaccharide Biosynthesis Protein SpsA, Chain A"/>
    <property type="match status" value="1"/>
</dbReference>
<evidence type="ECO:0000259" key="7">
    <source>
        <dbReference type="Pfam" id="PF04138"/>
    </source>
</evidence>
<keyword evidence="2 5" id="KW-0812">Transmembrane</keyword>
<evidence type="ECO:0000256" key="3">
    <source>
        <dbReference type="ARBA" id="ARBA00022989"/>
    </source>
</evidence>
<sequence>MIIVIPAYEPNEKMLQLIEEVQKSSSYQILIVDDGSSVEGEGIFEQAEQRGCMVLTHETNQGKGAALKTAFTHIHTHYPNEEGIVCADCDGQHRWEDIQRVAKELADHPQTIVLGAREFIGEVPLKSLIGNKVTRTIFSLVAGYKINDTQTGLRGFSVDMLPWLIDIKGKRYEYEMNQLLEAKSAGYKVHSLPIQTVYENNNKGSHFRPILDSIRIYLPILKFSLSSVSCGVIDFICFFLLHWLTNNLLFSVIGARAISSFINYIINKNIVFNRKKQSHRKPILKYYSLAGFILVSNYLMISLFNDTGKLSLFTSKSFTEGILFMVSYYVQKKFIF</sequence>
<evidence type="ECO:0000256" key="4">
    <source>
        <dbReference type="ARBA" id="ARBA00023136"/>
    </source>
</evidence>
<evidence type="ECO:0000256" key="2">
    <source>
        <dbReference type="ARBA" id="ARBA00022692"/>
    </source>
</evidence>
<organism evidence="8 9">
    <name type="scientific">Robertmurraya beringensis</name>
    <dbReference type="NCBI Taxonomy" id="641660"/>
    <lineage>
        <taxon>Bacteria</taxon>
        <taxon>Bacillati</taxon>
        <taxon>Bacillota</taxon>
        <taxon>Bacilli</taxon>
        <taxon>Bacillales</taxon>
        <taxon>Bacillaceae</taxon>
        <taxon>Robertmurraya</taxon>
    </lineage>
</organism>
<feature type="domain" description="Glycosyltransferase 2-like" evidence="6">
    <location>
        <begin position="3"/>
        <end position="128"/>
    </location>
</feature>
<comment type="subcellular location">
    <subcellularLocation>
        <location evidence="1">Membrane</location>
        <topology evidence="1">Multi-pass membrane protein</topology>
    </subcellularLocation>
</comment>
<dbReference type="Pfam" id="PF00535">
    <property type="entry name" value="Glycos_transf_2"/>
    <property type="match status" value="1"/>
</dbReference>
<keyword evidence="4 5" id="KW-0472">Membrane</keyword>
<protein>
    <submittedName>
        <fullName evidence="8">Bifunctional glycosyltransferase family 2/GtrA family protein</fullName>
    </submittedName>
</protein>